<feature type="region of interest" description="Disordered" evidence="1">
    <location>
        <begin position="1"/>
        <end position="41"/>
    </location>
</feature>
<protein>
    <submittedName>
        <fullName evidence="2">Uncharacterized protein</fullName>
    </submittedName>
</protein>
<evidence type="ECO:0000313" key="3">
    <source>
        <dbReference type="Proteomes" id="UP000022082"/>
    </source>
</evidence>
<organism evidence="2 3">
    <name type="scientific">Bacteroides fragilis str. S36L11</name>
    <dbReference type="NCBI Taxonomy" id="1339327"/>
    <lineage>
        <taxon>Bacteria</taxon>
        <taxon>Pseudomonadati</taxon>
        <taxon>Bacteroidota</taxon>
        <taxon>Bacteroidia</taxon>
        <taxon>Bacteroidales</taxon>
        <taxon>Bacteroidaceae</taxon>
        <taxon>Bacteroides</taxon>
    </lineage>
</organism>
<evidence type="ECO:0000256" key="1">
    <source>
        <dbReference type="SAM" id="MobiDB-lite"/>
    </source>
</evidence>
<dbReference type="Proteomes" id="UP000022082">
    <property type="component" value="Unassembled WGS sequence"/>
</dbReference>
<dbReference type="EMBL" id="JGDJ01000115">
    <property type="protein sequence ID" value="EXZ30906.1"/>
    <property type="molecule type" value="Genomic_DNA"/>
</dbReference>
<sequence>MMLADAPHYEKENDNNRTGSKGGKGKPKSLSGFFQSRLKEQ</sequence>
<comment type="caution">
    <text evidence="2">The sequence shown here is derived from an EMBL/GenBank/DDBJ whole genome shotgun (WGS) entry which is preliminary data.</text>
</comment>
<dbReference type="AlphaFoldDB" id="A0A016ARI1"/>
<name>A0A016ARI1_BACFG</name>
<evidence type="ECO:0000313" key="2">
    <source>
        <dbReference type="EMBL" id="EXZ30906.1"/>
    </source>
</evidence>
<dbReference type="PATRIC" id="fig|1339327.3.peg.586"/>
<reference evidence="2 3" key="1">
    <citation type="submission" date="2014-02" db="EMBL/GenBank/DDBJ databases">
        <authorList>
            <person name="Sears C."/>
            <person name="Carroll K."/>
            <person name="Sack B.R."/>
            <person name="Qadri F."/>
            <person name="Myers L.L."/>
            <person name="Chung G.-T."/>
            <person name="Escheverria P."/>
            <person name="Fraser C.M."/>
            <person name="Sadzewicz L."/>
            <person name="Shefchek K.A."/>
            <person name="Tallon L."/>
            <person name="Das S.P."/>
            <person name="Daugherty S."/>
            <person name="Mongodin E.F."/>
        </authorList>
    </citation>
    <scope>NUCLEOTIDE SEQUENCE [LARGE SCALE GENOMIC DNA]</scope>
    <source>
        <strain evidence="2 3">S36L11</strain>
    </source>
</reference>
<accession>A0A016ARI1</accession>
<gene>
    <name evidence="2" type="ORF">M136_5372</name>
</gene>
<proteinExistence type="predicted"/>